<evidence type="ECO:0000259" key="1">
    <source>
        <dbReference type="Pfam" id="PF00149"/>
    </source>
</evidence>
<accession>A0A329QEY0</accession>
<proteinExistence type="predicted"/>
<dbReference type="InterPro" id="IPR029052">
    <property type="entry name" value="Metallo-depent_PP-like"/>
</dbReference>
<name>A0A329QEY0_9ACTN</name>
<comment type="caution">
    <text evidence="2">The sequence shown here is derived from an EMBL/GenBank/DDBJ whole genome shotgun (WGS) entry which is preliminary data.</text>
</comment>
<evidence type="ECO:0000313" key="2">
    <source>
        <dbReference type="EMBL" id="RAW10259.1"/>
    </source>
</evidence>
<dbReference type="InterPro" id="IPR052963">
    <property type="entry name" value="Pantetheine_PDE"/>
</dbReference>
<dbReference type="Gene3D" id="3.60.21.10">
    <property type="match status" value="1"/>
</dbReference>
<dbReference type="GO" id="GO:0016787">
    <property type="term" value="F:hydrolase activity"/>
    <property type="evidence" value="ECO:0007669"/>
    <property type="project" value="InterPro"/>
</dbReference>
<reference evidence="2 3" key="1">
    <citation type="submission" date="2018-06" db="EMBL/GenBank/DDBJ databases">
        <title>Phytoactinopolyspora halophila sp. nov., a novel halophilic actinomycete isolated from a saline soil in China.</title>
        <authorList>
            <person name="Tang S.-K."/>
        </authorList>
    </citation>
    <scope>NUCLEOTIDE SEQUENCE [LARGE SCALE GENOMIC DNA]</scope>
    <source>
        <strain evidence="2 3">YIM 96934</strain>
    </source>
</reference>
<dbReference type="Pfam" id="PF00149">
    <property type="entry name" value="Metallophos"/>
    <property type="match status" value="1"/>
</dbReference>
<keyword evidence="3" id="KW-1185">Reference proteome</keyword>
<dbReference type="Proteomes" id="UP000250462">
    <property type="component" value="Unassembled WGS sequence"/>
</dbReference>
<dbReference type="OrthoDB" id="9013891at2"/>
<dbReference type="AlphaFoldDB" id="A0A329QEY0"/>
<organism evidence="2 3">
    <name type="scientific">Phytoactinopolyspora halophila</name>
    <dbReference type="NCBI Taxonomy" id="1981511"/>
    <lineage>
        <taxon>Bacteria</taxon>
        <taxon>Bacillati</taxon>
        <taxon>Actinomycetota</taxon>
        <taxon>Actinomycetes</taxon>
        <taxon>Jiangellales</taxon>
        <taxon>Jiangellaceae</taxon>
        <taxon>Phytoactinopolyspora</taxon>
    </lineage>
</organism>
<protein>
    <submittedName>
        <fullName evidence="2">Metallophosphoesterase</fullName>
    </submittedName>
</protein>
<dbReference type="PANTHER" id="PTHR36492">
    <property type="match status" value="1"/>
</dbReference>
<dbReference type="SUPFAM" id="SSF56300">
    <property type="entry name" value="Metallo-dependent phosphatases"/>
    <property type="match status" value="1"/>
</dbReference>
<sequence>MEAVVTSLYAVSDLHVGHTDNRALIDDMLPSSPDDWLIVAGDVAERIAQIRDTLARLRESWSRVIWVPGNHELWCMKNDRADLRGEERYRHLVDMCRGIDVTTPEDEMPVWPDDSGPVVIVPLFVLYDYSFRDAGMSAEEALQDAYDKGIVCTDEFLLDPEPYPTRQAWCAQRVRESQRRLDLIPRESKTILVNHYPLKRIHTRRLFHQTFAQWCGTTATEDWHTRYRATDVIFGHLHIPGSSVVDGVRFHEVSIGYPRERRYRGNSPLAPRLIRTLS</sequence>
<dbReference type="InterPro" id="IPR004843">
    <property type="entry name" value="Calcineurin-like_PHP"/>
</dbReference>
<dbReference type="CDD" id="cd00838">
    <property type="entry name" value="MPP_superfamily"/>
    <property type="match status" value="1"/>
</dbReference>
<evidence type="ECO:0000313" key="3">
    <source>
        <dbReference type="Proteomes" id="UP000250462"/>
    </source>
</evidence>
<feature type="domain" description="Calcineurin-like phosphoesterase" evidence="1">
    <location>
        <begin position="9"/>
        <end position="240"/>
    </location>
</feature>
<dbReference type="EMBL" id="QMIG01000028">
    <property type="protein sequence ID" value="RAW10259.1"/>
    <property type="molecule type" value="Genomic_DNA"/>
</dbReference>
<dbReference type="PANTHER" id="PTHR36492:SF2">
    <property type="entry name" value="[ACYL-CARRIER-PROTEIN] PHOSPHODIESTERASE PPTH"/>
    <property type="match status" value="1"/>
</dbReference>
<gene>
    <name evidence="2" type="ORF">DPM12_19380</name>
</gene>